<dbReference type="InterPro" id="IPR035902">
    <property type="entry name" value="Nuc_phospho_transferase"/>
</dbReference>
<evidence type="ECO:0000256" key="4">
    <source>
        <dbReference type="ARBA" id="ARBA00022679"/>
    </source>
</evidence>
<dbReference type="SUPFAM" id="SSF52418">
    <property type="entry name" value="Nucleoside phosphorylase/phosphoribosyltransferase catalytic domain"/>
    <property type="match status" value="1"/>
</dbReference>
<dbReference type="InterPro" id="IPR036320">
    <property type="entry name" value="Glycosyl_Trfase_fam3_N_dom_sf"/>
</dbReference>
<dbReference type="Gene3D" id="3.90.1170.30">
    <property type="entry name" value="Pyrimidine nucleoside phosphorylase-like, C-terminal domain"/>
    <property type="match status" value="1"/>
</dbReference>
<dbReference type="GO" id="GO:0009032">
    <property type="term" value="F:thymidine phosphorylase activity"/>
    <property type="evidence" value="ECO:0007669"/>
    <property type="project" value="TreeGrafter"/>
</dbReference>
<dbReference type="PIRSF" id="PIRSF000478">
    <property type="entry name" value="TP_PyNP"/>
    <property type="match status" value="1"/>
</dbReference>
<dbReference type="Pfam" id="PF07831">
    <property type="entry name" value="PYNP_C"/>
    <property type="match status" value="1"/>
</dbReference>
<sequence length="434" mass="45835">MTAYEIIRKKRDGGELTGEEIEYFVRSYTGGEIPDYQAAALLMAIVLIGMSAGETADLTMAMMRSGDVIDLSDIPGVKVDKHSTGGVGDKVSLVLAPLVAACGVPVPMVSGRALGHTGGTLDKLEAIPGLRTDLSVREFRDLLRGIGVAMIGQTDEMVPADRELYALRDTTATVESIPLISASIMSKKIAEGADALVLDVKTGSGAFMQEEAMARELARAMIDIGVRMGKRVRALITDMDQPLGRAVGNAVEVAEAIETLRGEGPDDLRALCLALGSEMLRMGERAASEEEALTLLADAISSGRALQRFREMVAAQGGDARVIDDPSLLPSAPLQMEARAEASGYVQGIETREVGQAAAELGAGRATKESSIDHGVGIMIEKKVGDHAEKGEPLARILARSEQAGIRCVQRIVDAYGLGDRPGSVPPLVRSTVE</sequence>
<comment type="caution">
    <text evidence="6">The sequence shown here is derived from an EMBL/GenBank/DDBJ whole genome shotgun (WGS) entry which is preliminary data.</text>
</comment>
<dbReference type="PANTHER" id="PTHR10515">
    <property type="entry name" value="THYMIDINE PHOSPHORYLASE"/>
    <property type="match status" value="1"/>
</dbReference>
<organism evidence="6 7">
    <name type="scientific">candidate division TA06 bacterium SM23_40</name>
    <dbReference type="NCBI Taxonomy" id="1703774"/>
    <lineage>
        <taxon>Bacteria</taxon>
        <taxon>Bacteria division TA06</taxon>
    </lineage>
</organism>
<dbReference type="NCBIfam" id="NF004747">
    <property type="entry name" value="PRK06078.1"/>
    <property type="match status" value="1"/>
</dbReference>
<dbReference type="SUPFAM" id="SSF47648">
    <property type="entry name" value="Nucleoside phosphorylase/phosphoribosyltransferase N-terminal domain"/>
    <property type="match status" value="1"/>
</dbReference>
<dbReference type="InterPro" id="IPR000053">
    <property type="entry name" value="Thymidine/pyrmidine_PPase"/>
</dbReference>
<reference evidence="6 7" key="1">
    <citation type="journal article" date="2015" name="Microbiome">
        <title>Genomic resolution of linkages in carbon, nitrogen, and sulfur cycling among widespread estuary sediment bacteria.</title>
        <authorList>
            <person name="Baker B.J."/>
            <person name="Lazar C.S."/>
            <person name="Teske A.P."/>
            <person name="Dick G.J."/>
        </authorList>
    </citation>
    <scope>NUCLEOTIDE SEQUENCE [LARGE SCALE GENOMIC DNA]</scope>
    <source>
        <strain evidence="6">SM23_40</strain>
    </source>
</reference>
<dbReference type="GO" id="GO:0006206">
    <property type="term" value="P:pyrimidine nucleobase metabolic process"/>
    <property type="evidence" value="ECO:0007669"/>
    <property type="project" value="InterPro"/>
</dbReference>
<gene>
    <name evidence="6" type="ORF">AMJ82_08780</name>
</gene>
<dbReference type="Pfam" id="PF00591">
    <property type="entry name" value="Glycos_transf_3"/>
    <property type="match status" value="1"/>
</dbReference>
<proteinExistence type="inferred from homology"/>
<protein>
    <recommendedName>
        <fullName evidence="5">Pyrimidine nucleoside phosphorylase C-terminal domain-containing protein</fullName>
    </recommendedName>
</protein>
<dbReference type="InterPro" id="IPR017459">
    <property type="entry name" value="Glycosyl_Trfase_fam3_N_dom"/>
</dbReference>
<dbReference type="InterPro" id="IPR036566">
    <property type="entry name" value="PYNP-like_C_sf"/>
</dbReference>
<dbReference type="GO" id="GO:0006213">
    <property type="term" value="P:pyrimidine nucleoside metabolic process"/>
    <property type="evidence" value="ECO:0007669"/>
    <property type="project" value="InterPro"/>
</dbReference>
<dbReference type="GO" id="GO:0004645">
    <property type="term" value="F:1,4-alpha-oligoglucan phosphorylase activity"/>
    <property type="evidence" value="ECO:0007669"/>
    <property type="project" value="InterPro"/>
</dbReference>
<dbReference type="EMBL" id="LJUI01000084">
    <property type="protein sequence ID" value="KPK68247.1"/>
    <property type="molecule type" value="Genomic_DNA"/>
</dbReference>
<dbReference type="SMART" id="SM00941">
    <property type="entry name" value="PYNP_C"/>
    <property type="match status" value="1"/>
</dbReference>
<dbReference type="InterPro" id="IPR018090">
    <property type="entry name" value="Pyrmidine_PPas_bac/euk"/>
</dbReference>
<evidence type="ECO:0000256" key="2">
    <source>
        <dbReference type="ARBA" id="ARBA00011738"/>
    </source>
</evidence>
<dbReference type="NCBIfam" id="TIGR02644">
    <property type="entry name" value="Y_phosphoryl"/>
    <property type="match status" value="1"/>
</dbReference>
<evidence type="ECO:0000259" key="5">
    <source>
        <dbReference type="SMART" id="SM00941"/>
    </source>
</evidence>
<dbReference type="PANTHER" id="PTHR10515:SF0">
    <property type="entry name" value="THYMIDINE PHOSPHORYLASE"/>
    <property type="match status" value="1"/>
</dbReference>
<evidence type="ECO:0000313" key="6">
    <source>
        <dbReference type="EMBL" id="KPK68247.1"/>
    </source>
</evidence>
<dbReference type="PATRIC" id="fig|1703774.3.peg.548"/>
<dbReference type="PROSITE" id="PS00647">
    <property type="entry name" value="THYMID_PHOSPHORYLASE"/>
    <property type="match status" value="1"/>
</dbReference>
<dbReference type="GO" id="GO:0005829">
    <property type="term" value="C:cytosol"/>
    <property type="evidence" value="ECO:0007669"/>
    <property type="project" value="TreeGrafter"/>
</dbReference>
<feature type="domain" description="Pyrimidine nucleoside phosphorylase C-terminal" evidence="5">
    <location>
        <begin position="345"/>
        <end position="419"/>
    </location>
</feature>
<dbReference type="NCBIfam" id="NF004490">
    <property type="entry name" value="PRK05820.1"/>
    <property type="match status" value="1"/>
</dbReference>
<dbReference type="Gene3D" id="3.40.1030.10">
    <property type="entry name" value="Nucleoside phosphorylase/phosphoribosyltransferase catalytic domain"/>
    <property type="match status" value="1"/>
</dbReference>
<dbReference type="InterPro" id="IPR000312">
    <property type="entry name" value="Glycosyl_Trfase_fam3"/>
</dbReference>
<evidence type="ECO:0000313" key="7">
    <source>
        <dbReference type="Proteomes" id="UP000051717"/>
    </source>
</evidence>
<evidence type="ECO:0000256" key="1">
    <source>
        <dbReference type="ARBA" id="ARBA00006915"/>
    </source>
</evidence>
<dbReference type="Proteomes" id="UP000051717">
    <property type="component" value="Unassembled WGS sequence"/>
</dbReference>
<evidence type="ECO:0000256" key="3">
    <source>
        <dbReference type="ARBA" id="ARBA00022676"/>
    </source>
</evidence>
<comment type="similarity">
    <text evidence="1">Belongs to the thymidine/pyrimidine-nucleoside phosphorylase family.</text>
</comment>
<dbReference type="FunFam" id="3.40.1030.10:FF:000003">
    <property type="entry name" value="Pyrimidine-nucleoside phosphorylase"/>
    <property type="match status" value="1"/>
</dbReference>
<name>A0A0S8G592_UNCT6</name>
<accession>A0A0S8G592</accession>
<keyword evidence="4" id="KW-0808">Transferase</keyword>
<dbReference type="InterPro" id="IPR017872">
    <property type="entry name" value="Pyrmidine_PPase_CS"/>
</dbReference>
<dbReference type="Gene3D" id="1.20.970.10">
    <property type="entry name" value="Transferase, Pyrimidine Nucleoside Phosphorylase, Chain C"/>
    <property type="match status" value="1"/>
</dbReference>
<comment type="subunit">
    <text evidence="2">Homodimer.</text>
</comment>
<dbReference type="Pfam" id="PF02885">
    <property type="entry name" value="Glycos_trans_3N"/>
    <property type="match status" value="1"/>
</dbReference>
<dbReference type="AlphaFoldDB" id="A0A0S8G592"/>
<dbReference type="InterPro" id="IPR013102">
    <property type="entry name" value="PYNP_C"/>
</dbReference>
<dbReference type="SUPFAM" id="SSF54680">
    <property type="entry name" value="Pyrimidine nucleoside phosphorylase C-terminal domain"/>
    <property type="match status" value="1"/>
</dbReference>
<keyword evidence="3" id="KW-0328">Glycosyltransferase</keyword>